<keyword evidence="1" id="KW-0812">Transmembrane</keyword>
<organism evidence="2 3">
    <name type="scientific">Thermoactinomyces daqus</name>
    <dbReference type="NCBI Taxonomy" id="1329516"/>
    <lineage>
        <taxon>Bacteria</taxon>
        <taxon>Bacillati</taxon>
        <taxon>Bacillota</taxon>
        <taxon>Bacilli</taxon>
        <taxon>Bacillales</taxon>
        <taxon>Thermoactinomycetaceae</taxon>
        <taxon>Thermoactinomyces</taxon>
    </lineage>
</organism>
<proteinExistence type="predicted"/>
<gene>
    <name evidence="2" type="ORF">H1164_08920</name>
</gene>
<dbReference type="AlphaFoldDB" id="A0A7W1XAK5"/>
<sequence>MAMLAFLFFTAGVVLELLGFILILKGKATSLEPIILGLVCFLIGFLAR</sequence>
<accession>A0A7W1XAK5</accession>
<evidence type="ECO:0000256" key="1">
    <source>
        <dbReference type="SAM" id="Phobius"/>
    </source>
</evidence>
<keyword evidence="3" id="KW-1185">Reference proteome</keyword>
<keyword evidence="1" id="KW-0472">Membrane</keyword>
<evidence type="ECO:0000313" key="2">
    <source>
        <dbReference type="EMBL" id="MBA4543024.1"/>
    </source>
</evidence>
<protein>
    <submittedName>
        <fullName evidence="2">Uncharacterized protein</fullName>
    </submittedName>
</protein>
<evidence type="ECO:0000313" key="3">
    <source>
        <dbReference type="Proteomes" id="UP000530514"/>
    </source>
</evidence>
<dbReference type="RefSeq" id="WP_160173800.1">
    <property type="nucleotide sequence ID" value="NZ_JACEIP010000011.1"/>
</dbReference>
<name>A0A7W1XAK5_9BACL</name>
<feature type="transmembrane region" description="Helical" evidence="1">
    <location>
        <begin position="29"/>
        <end position="47"/>
    </location>
</feature>
<reference evidence="2 3" key="1">
    <citation type="submission" date="2020-07" db="EMBL/GenBank/DDBJ databases">
        <authorList>
            <person name="Feng H."/>
        </authorList>
    </citation>
    <scope>NUCLEOTIDE SEQUENCE [LARGE SCALE GENOMIC DNA]</scope>
    <source>
        <strain evidence="3">s-11</strain>
    </source>
</reference>
<dbReference type="Proteomes" id="UP000530514">
    <property type="component" value="Unassembled WGS sequence"/>
</dbReference>
<comment type="caution">
    <text evidence="2">The sequence shown here is derived from an EMBL/GenBank/DDBJ whole genome shotgun (WGS) entry which is preliminary data.</text>
</comment>
<keyword evidence="1" id="KW-1133">Transmembrane helix</keyword>
<dbReference type="EMBL" id="JACEIP010000011">
    <property type="protein sequence ID" value="MBA4543024.1"/>
    <property type="molecule type" value="Genomic_DNA"/>
</dbReference>